<comment type="caution">
    <text evidence="5">The sequence shown here is derived from an EMBL/GenBank/DDBJ whole genome shotgun (WGS) entry which is preliminary data.</text>
</comment>
<dbReference type="GO" id="GO:0003677">
    <property type="term" value="F:DNA binding"/>
    <property type="evidence" value="ECO:0007669"/>
    <property type="project" value="UniProtKB-KW"/>
</dbReference>
<dbReference type="GO" id="GO:0006310">
    <property type="term" value="P:DNA recombination"/>
    <property type="evidence" value="ECO:0007669"/>
    <property type="project" value="UniProtKB-KW"/>
</dbReference>
<dbReference type="InterPro" id="IPR057084">
    <property type="entry name" value="Int_N"/>
</dbReference>
<keyword evidence="3" id="KW-0233">DNA recombination</keyword>
<reference evidence="5 6" key="1">
    <citation type="submission" date="2010-01" db="EMBL/GenBank/DDBJ databases">
        <authorList>
            <person name="Muzny D."/>
            <person name="Qin X."/>
            <person name="Deng J."/>
            <person name="Jiang H."/>
            <person name="Liu Y."/>
            <person name="Qu J."/>
            <person name="Song X.-Z."/>
            <person name="Zhang L."/>
            <person name="Thornton R."/>
            <person name="Coyle M."/>
            <person name="Francisco L."/>
            <person name="Jackson L."/>
            <person name="Javaid M."/>
            <person name="Korchina V."/>
            <person name="Kovar C."/>
            <person name="Mata R."/>
            <person name="Mathew T."/>
            <person name="Ngo R."/>
            <person name="Nguyen L."/>
            <person name="Nguyen N."/>
            <person name="Okwuonu G."/>
            <person name="Ongeri F."/>
            <person name="Pham C."/>
            <person name="Simmons D."/>
            <person name="Wilczek-Boney K."/>
            <person name="Hale W."/>
            <person name="Jakkamsetti A."/>
            <person name="Pham P."/>
            <person name="Ruth R."/>
            <person name="San Lucas F."/>
            <person name="Warren J."/>
            <person name="Zhang J."/>
            <person name="Zhao Z."/>
            <person name="Zhou C."/>
            <person name="Zhu D."/>
            <person name="Lee S."/>
            <person name="Bess C."/>
            <person name="Blankenburg K."/>
            <person name="Forbes L."/>
            <person name="Fu Q."/>
            <person name="Gubbala S."/>
            <person name="Hirani K."/>
            <person name="Jayaseelan J.C."/>
            <person name="Lara F."/>
            <person name="Munidasa M."/>
            <person name="Palculict T."/>
            <person name="Patil S."/>
            <person name="Pu L.-L."/>
            <person name="Saada N."/>
            <person name="Tang L."/>
            <person name="Weissenberger G."/>
            <person name="Zhu Y."/>
            <person name="Hemphill L."/>
            <person name="Shang Y."/>
            <person name="Youmans B."/>
            <person name="Ayvaz T."/>
            <person name="Ross M."/>
            <person name="Santibanez J."/>
            <person name="Aqrawi P."/>
            <person name="Gross S."/>
            <person name="Joshi V."/>
            <person name="Fowler G."/>
            <person name="Nazareth L."/>
            <person name="Reid J."/>
            <person name="Worley K."/>
            <person name="Petrosino J."/>
            <person name="Highlander S."/>
            <person name="Gibbs R."/>
        </authorList>
    </citation>
    <scope>NUCLEOTIDE SEQUENCE [LARGE SCALE GENOMIC DNA]</scope>
    <source>
        <strain evidence="5 6">DSM 4582</strain>
    </source>
</reference>
<keyword evidence="1" id="KW-0229">DNA integration</keyword>
<gene>
    <name evidence="5" type="primary">intT</name>
    <name evidence="5" type="ORF">HMPREF0758_1230</name>
</gene>
<evidence type="ECO:0000313" key="5">
    <source>
        <dbReference type="EMBL" id="EFE97138.1"/>
    </source>
</evidence>
<evidence type="ECO:0000256" key="3">
    <source>
        <dbReference type="ARBA" id="ARBA00023172"/>
    </source>
</evidence>
<dbReference type="Gene3D" id="1.10.443.10">
    <property type="entry name" value="Intergrase catalytic core"/>
    <property type="match status" value="1"/>
</dbReference>
<dbReference type="InterPro" id="IPR050090">
    <property type="entry name" value="Tyrosine_recombinase_XerCD"/>
</dbReference>
<protein>
    <submittedName>
        <fullName evidence="5">Site-specific recombinase, phage integrase family</fullName>
    </submittedName>
</protein>
<dbReference type="PANTHER" id="PTHR30349:SF93">
    <property type="entry name" value="FELS-2 PROPHAGE PROTEIN"/>
    <property type="match status" value="1"/>
</dbReference>
<dbReference type="CDD" id="cd00796">
    <property type="entry name" value="INT_Rci_Hp1_C"/>
    <property type="match status" value="1"/>
</dbReference>
<dbReference type="PROSITE" id="PS51898">
    <property type="entry name" value="TYR_RECOMBINASE"/>
    <property type="match status" value="1"/>
</dbReference>
<dbReference type="Pfam" id="PF00589">
    <property type="entry name" value="Phage_integrase"/>
    <property type="match status" value="1"/>
</dbReference>
<dbReference type="PANTHER" id="PTHR30349">
    <property type="entry name" value="PHAGE INTEGRASE-RELATED"/>
    <property type="match status" value="1"/>
</dbReference>
<dbReference type="EMBL" id="ADBY01000022">
    <property type="protein sequence ID" value="EFE97138.1"/>
    <property type="molecule type" value="Genomic_DNA"/>
</dbReference>
<evidence type="ECO:0000256" key="2">
    <source>
        <dbReference type="ARBA" id="ARBA00023125"/>
    </source>
</evidence>
<evidence type="ECO:0000259" key="4">
    <source>
        <dbReference type="PROSITE" id="PS51898"/>
    </source>
</evidence>
<dbReference type="STRING" id="667129.HMPREF0758_1230"/>
<keyword evidence="6" id="KW-1185">Reference proteome</keyword>
<dbReference type="Pfam" id="PF24624">
    <property type="entry name" value="Int_N"/>
    <property type="match status" value="1"/>
</dbReference>
<dbReference type="InterPro" id="IPR013762">
    <property type="entry name" value="Integrase-like_cat_sf"/>
</dbReference>
<feature type="domain" description="Tyr recombinase" evidence="4">
    <location>
        <begin position="166"/>
        <end position="325"/>
    </location>
</feature>
<dbReference type="SUPFAM" id="SSF56349">
    <property type="entry name" value="DNA breaking-rejoining enzymes"/>
    <property type="match status" value="1"/>
</dbReference>
<evidence type="ECO:0000313" key="6">
    <source>
        <dbReference type="Proteomes" id="UP000005723"/>
    </source>
</evidence>
<dbReference type="GO" id="GO:0015074">
    <property type="term" value="P:DNA integration"/>
    <property type="evidence" value="ECO:0007669"/>
    <property type="project" value="UniProtKB-KW"/>
</dbReference>
<keyword evidence="2" id="KW-0238">DNA-binding</keyword>
<name>D4DZ80_SEROD</name>
<dbReference type="AlphaFoldDB" id="D4DZ80"/>
<proteinExistence type="predicted"/>
<accession>D4DZ80</accession>
<sequence>MTTSLEGFAMSIKKLEGGQYEVDVWPRGRNGKRIRRRFEKKQEAVLFERYVLANADKKEWLGASVDRRTLSELLDTWWLLYGQTQENGEIEKRHLNKTIRALGDPAVNRLSKRTIAQHRGQRLEDGISAATINRDVYRFSGMFSTLIKLDEFRKENPCKGLEPLKETPPAMTYLAKSEISRLLNTLTGDDRRVALLCLSTGARWGESSTLRGEQVNHGRVTFLKTKNGKKRTVPISEELEGEIKTSDTGPLFKVDYENFCERLKQVKPDLPRGQATHVLRHTFASWFMMNGGNIIALQQILGHASIQQTMVYAHLAPDYLQYAVTLNPLSGGLSV</sequence>
<dbReference type="Gene3D" id="1.10.150.130">
    <property type="match status" value="1"/>
</dbReference>
<dbReference type="InterPro" id="IPR011010">
    <property type="entry name" value="DNA_brk_join_enz"/>
</dbReference>
<dbReference type="Proteomes" id="UP000005723">
    <property type="component" value="Unassembled WGS sequence"/>
</dbReference>
<evidence type="ECO:0000256" key="1">
    <source>
        <dbReference type="ARBA" id="ARBA00022908"/>
    </source>
</evidence>
<dbReference type="InterPro" id="IPR002104">
    <property type="entry name" value="Integrase_catalytic"/>
</dbReference>
<organism evidence="5 6">
    <name type="scientific">Serratia odorifera DSM 4582</name>
    <dbReference type="NCBI Taxonomy" id="667129"/>
    <lineage>
        <taxon>Bacteria</taxon>
        <taxon>Pseudomonadati</taxon>
        <taxon>Pseudomonadota</taxon>
        <taxon>Gammaproteobacteria</taxon>
        <taxon>Enterobacterales</taxon>
        <taxon>Yersiniaceae</taxon>
        <taxon>Serratia</taxon>
    </lineage>
</organism>
<dbReference type="InterPro" id="IPR010998">
    <property type="entry name" value="Integrase_recombinase_N"/>
</dbReference>
<dbReference type="HOGENOM" id="CLU_027562_44_0_6"/>